<reference evidence="2 3" key="1">
    <citation type="submission" date="2012-02" db="EMBL/GenBank/DDBJ databases">
        <title>Complete genome sequence of Phycisphaera mikurensis NBRC 102666.</title>
        <authorList>
            <person name="Ankai A."/>
            <person name="Hosoyama A."/>
            <person name="Terui Y."/>
            <person name="Sekine M."/>
            <person name="Fukai R."/>
            <person name="Kato Y."/>
            <person name="Nakamura S."/>
            <person name="Yamada-Narita S."/>
            <person name="Kawakoshi A."/>
            <person name="Fukunaga Y."/>
            <person name="Yamazaki S."/>
            <person name="Fujita N."/>
        </authorList>
    </citation>
    <scope>NUCLEOTIDE SEQUENCE [LARGE SCALE GENOMIC DNA]</scope>
    <source>
        <strain evidence="3">NBRC 102666 / KCTC 22515 / FYK2301M01</strain>
    </source>
</reference>
<dbReference type="Proteomes" id="UP000007881">
    <property type="component" value="Chromosome"/>
</dbReference>
<dbReference type="STRING" id="1142394.PSMK_21530"/>
<gene>
    <name evidence="2" type="ordered locus">PSMK_21530</name>
</gene>
<keyword evidence="3" id="KW-1185">Reference proteome</keyword>
<dbReference type="EMBL" id="AP012338">
    <property type="protein sequence ID" value="BAM04312.1"/>
    <property type="molecule type" value="Genomic_DNA"/>
</dbReference>
<feature type="compositionally biased region" description="Gly residues" evidence="1">
    <location>
        <begin position="1"/>
        <end position="12"/>
    </location>
</feature>
<evidence type="ECO:0000313" key="2">
    <source>
        <dbReference type="EMBL" id="BAM04312.1"/>
    </source>
</evidence>
<accession>I0IGC4</accession>
<feature type="compositionally biased region" description="Gly residues" evidence="1">
    <location>
        <begin position="19"/>
        <end position="31"/>
    </location>
</feature>
<evidence type="ECO:0000256" key="1">
    <source>
        <dbReference type="SAM" id="MobiDB-lite"/>
    </source>
</evidence>
<dbReference type="AlphaFoldDB" id="I0IGC4"/>
<evidence type="ECO:0000313" key="3">
    <source>
        <dbReference type="Proteomes" id="UP000007881"/>
    </source>
</evidence>
<dbReference type="HOGENOM" id="CLU_2634994_0_0_0"/>
<proteinExistence type="predicted"/>
<sequence length="77" mass="7780">MPCGRAGSGSGGKVFHRAGGPGGPWNRGTAGGRRRRRRSVPARDGPAATLRTARAWVRGGGRGLAAAGWRSVGGVSD</sequence>
<organism evidence="2 3">
    <name type="scientific">Phycisphaera mikurensis (strain NBRC 102666 / KCTC 22515 / FYK2301M01)</name>
    <dbReference type="NCBI Taxonomy" id="1142394"/>
    <lineage>
        <taxon>Bacteria</taxon>
        <taxon>Pseudomonadati</taxon>
        <taxon>Planctomycetota</taxon>
        <taxon>Phycisphaerae</taxon>
        <taxon>Phycisphaerales</taxon>
        <taxon>Phycisphaeraceae</taxon>
        <taxon>Phycisphaera</taxon>
    </lineage>
</organism>
<feature type="region of interest" description="Disordered" evidence="1">
    <location>
        <begin position="1"/>
        <end position="54"/>
    </location>
</feature>
<protein>
    <submittedName>
        <fullName evidence="2">Uncharacterized protein</fullName>
    </submittedName>
</protein>
<dbReference type="KEGG" id="phm:PSMK_21530"/>
<name>I0IGC4_PHYMF</name>